<keyword evidence="3" id="KW-1185">Reference proteome</keyword>
<organism evidence="2 3">
    <name type="scientific">Microbacterium mitrae</name>
    <dbReference type="NCBI Taxonomy" id="664640"/>
    <lineage>
        <taxon>Bacteria</taxon>
        <taxon>Bacillati</taxon>
        <taxon>Actinomycetota</taxon>
        <taxon>Actinomycetes</taxon>
        <taxon>Micrococcales</taxon>
        <taxon>Microbacteriaceae</taxon>
        <taxon>Microbacterium</taxon>
    </lineage>
</organism>
<dbReference type="OrthoDB" id="3256054at2"/>
<dbReference type="AlphaFoldDB" id="A0A5C8HP18"/>
<dbReference type="Pfam" id="PF01381">
    <property type="entry name" value="HTH_3"/>
    <property type="match status" value="1"/>
</dbReference>
<dbReference type="Gene3D" id="1.10.260.40">
    <property type="entry name" value="lambda repressor-like DNA-binding domains"/>
    <property type="match status" value="1"/>
</dbReference>
<protein>
    <submittedName>
        <fullName evidence="2">Helix-turn-helix domain-containing protein</fullName>
    </submittedName>
</protein>
<dbReference type="GO" id="GO:0003677">
    <property type="term" value="F:DNA binding"/>
    <property type="evidence" value="ECO:0007669"/>
    <property type="project" value="InterPro"/>
</dbReference>
<reference evidence="2 3" key="1">
    <citation type="submission" date="2019-08" db="EMBL/GenBank/DDBJ databases">
        <authorList>
            <person name="Dong K."/>
        </authorList>
    </citation>
    <scope>NUCLEOTIDE SEQUENCE [LARGE SCALE GENOMIC DNA]</scope>
    <source>
        <strain evidence="2 3">M4-8</strain>
    </source>
</reference>
<dbReference type="Proteomes" id="UP000321196">
    <property type="component" value="Unassembled WGS sequence"/>
</dbReference>
<dbReference type="EMBL" id="VRSW01000003">
    <property type="protein sequence ID" value="TXK04118.1"/>
    <property type="molecule type" value="Genomic_DNA"/>
</dbReference>
<evidence type="ECO:0000259" key="1">
    <source>
        <dbReference type="PROSITE" id="PS50943"/>
    </source>
</evidence>
<evidence type="ECO:0000313" key="3">
    <source>
        <dbReference type="Proteomes" id="UP000321196"/>
    </source>
</evidence>
<sequence>MEVDIMNDDDLGFDEETPREQIARLNMEADLAMLAMLRQIREDRGLSQTELGELLGVSQASVSAFESETDPKLSTVRRYAHALCATITHHVEPQDTAFNDARWQPRFRTPGANLNRSKQVRVEMGLQSAKRTDFAMAA</sequence>
<comment type="caution">
    <text evidence="2">The sequence shown here is derived from an EMBL/GenBank/DDBJ whole genome shotgun (WGS) entry which is preliminary data.</text>
</comment>
<accession>A0A5C8HP18</accession>
<proteinExistence type="predicted"/>
<name>A0A5C8HP18_9MICO</name>
<gene>
    <name evidence="2" type="ORF">FVP60_10150</name>
</gene>
<dbReference type="PROSITE" id="PS50943">
    <property type="entry name" value="HTH_CROC1"/>
    <property type="match status" value="1"/>
</dbReference>
<dbReference type="CDD" id="cd00093">
    <property type="entry name" value="HTH_XRE"/>
    <property type="match status" value="1"/>
</dbReference>
<dbReference type="InterPro" id="IPR001387">
    <property type="entry name" value="Cro/C1-type_HTH"/>
</dbReference>
<dbReference type="SMART" id="SM00530">
    <property type="entry name" value="HTH_XRE"/>
    <property type="match status" value="1"/>
</dbReference>
<dbReference type="InterPro" id="IPR010982">
    <property type="entry name" value="Lambda_DNA-bd_dom_sf"/>
</dbReference>
<evidence type="ECO:0000313" key="2">
    <source>
        <dbReference type="EMBL" id="TXK04118.1"/>
    </source>
</evidence>
<dbReference type="SUPFAM" id="SSF47413">
    <property type="entry name" value="lambda repressor-like DNA-binding domains"/>
    <property type="match status" value="1"/>
</dbReference>
<feature type="domain" description="HTH cro/C1-type" evidence="1">
    <location>
        <begin position="37"/>
        <end position="90"/>
    </location>
</feature>